<reference evidence="12 13" key="1">
    <citation type="submission" date="2014-06" db="EMBL/GenBank/DDBJ databases">
        <authorList>
            <person name="Swart Estienne"/>
        </authorList>
    </citation>
    <scope>NUCLEOTIDE SEQUENCE [LARGE SCALE GENOMIC DNA]</scope>
    <source>
        <strain evidence="12 13">130c</strain>
    </source>
</reference>
<dbReference type="UniPathway" id="UPA00109">
    <property type="reaction ID" value="UER00182"/>
</dbReference>
<gene>
    <name evidence="12" type="primary">Contig4675.g4993</name>
    <name evidence="12" type="ORF">STYLEM_1441</name>
</gene>
<protein>
    <submittedName>
        <fullName evidence="12">Phosphofructokinase family protein</fullName>
    </submittedName>
</protein>
<proteinExistence type="predicted"/>
<dbReference type="OrthoDB" id="537915at2759"/>
<dbReference type="InterPro" id="IPR000023">
    <property type="entry name" value="Phosphofructokinase_dom"/>
</dbReference>
<dbReference type="AlphaFoldDB" id="A0A077ZVL9"/>
<dbReference type="GO" id="GO:0006002">
    <property type="term" value="P:fructose 6-phosphate metabolic process"/>
    <property type="evidence" value="ECO:0007669"/>
    <property type="project" value="InterPro"/>
</dbReference>
<dbReference type="GO" id="GO:0005737">
    <property type="term" value="C:cytoplasm"/>
    <property type="evidence" value="ECO:0007669"/>
    <property type="project" value="UniProtKB-ARBA"/>
</dbReference>
<keyword evidence="13" id="KW-1185">Reference proteome</keyword>
<dbReference type="GO" id="GO:0003872">
    <property type="term" value="F:6-phosphofructokinase activity"/>
    <property type="evidence" value="ECO:0007669"/>
    <property type="project" value="UniProtKB-EC"/>
</dbReference>
<keyword evidence="5" id="KW-0547">Nucleotide-binding</keyword>
<dbReference type="FunFam" id="3.40.50.450:FF:000002">
    <property type="entry name" value="ATP-dependent 6-phosphofructokinase"/>
    <property type="match status" value="1"/>
</dbReference>
<evidence type="ECO:0000313" key="13">
    <source>
        <dbReference type="Proteomes" id="UP000039865"/>
    </source>
</evidence>
<feature type="domain" description="Phosphofructokinase" evidence="11">
    <location>
        <begin position="157"/>
        <end position="466"/>
    </location>
</feature>
<dbReference type="InterPro" id="IPR022953">
    <property type="entry name" value="ATP_PFK"/>
</dbReference>
<sequence length="580" mass="65382">MSKQRKAVKKAEKESKQIKDDVLRSISGIQEQFLEKHSQRLMELVAQRQEQVKLIIGLINYSLADELLEQTEVKICKVNHITDFFRNIKAYESPLTESSAQLTNDDRHFLPPESFVRDGTFVLQEKFYTDTLELESSLKFHRAGARSTIYFDTTEVRAAIVTCGGLCPGLNVVIRSIVHCLTHDYKVDKIWGVKWGYRGFYEDFPKNWVELDVEKVNGIQNLGGTILGSSRGGFKAQDILDSLLKMKINQLYIIGGDGTHRGILALQKELRAQNVQISIVGIPKTVDNDIPFIDRSFGFQTACEEAVQFINAANVEAEAAENGVGIVKLMGRYCGYIAVASSLASRDVNICLIPEVHFQLEGPEGVYESIIERATQKGHCVVVIAEGAEDGLIPEERTKIREKLGIQEDIRDESGNIKSMDLGAFIKNDVSKYASEKHNVKLTVKYLDPMYAIRSVKANCDDTVLCSLGYVSVHGVQAGYTDFSVGLVRDEPVMIPIDILVEAGSKKMKRKDYEWQRLISSTGQSNFLSQDNYLKTITQEKEEDLKRKEQLIKIKYKALEKTHEVNPMRLASFKESNHHD</sequence>
<keyword evidence="7" id="KW-0067">ATP-binding</keyword>
<evidence type="ECO:0000256" key="7">
    <source>
        <dbReference type="ARBA" id="ARBA00022840"/>
    </source>
</evidence>
<comment type="catalytic activity">
    <reaction evidence="10">
        <text>beta-D-fructose 6-phosphate + ATP = beta-D-fructose 1,6-bisphosphate + ADP + H(+)</text>
        <dbReference type="Rhea" id="RHEA:16109"/>
        <dbReference type="ChEBI" id="CHEBI:15378"/>
        <dbReference type="ChEBI" id="CHEBI:30616"/>
        <dbReference type="ChEBI" id="CHEBI:32966"/>
        <dbReference type="ChEBI" id="CHEBI:57634"/>
        <dbReference type="ChEBI" id="CHEBI:456216"/>
        <dbReference type="EC" id="2.7.1.11"/>
    </reaction>
</comment>
<dbReference type="GO" id="GO:0005524">
    <property type="term" value="F:ATP binding"/>
    <property type="evidence" value="ECO:0007669"/>
    <property type="project" value="UniProtKB-KW"/>
</dbReference>
<name>A0A077ZVL9_STYLE</name>
<dbReference type="Proteomes" id="UP000039865">
    <property type="component" value="Unassembled WGS sequence"/>
</dbReference>
<dbReference type="NCBIfam" id="NF005301">
    <property type="entry name" value="PRK06830.1"/>
    <property type="match status" value="1"/>
</dbReference>
<dbReference type="PRINTS" id="PR00476">
    <property type="entry name" value="PHFRCTKINASE"/>
</dbReference>
<dbReference type="GO" id="GO:0046872">
    <property type="term" value="F:metal ion binding"/>
    <property type="evidence" value="ECO:0007669"/>
    <property type="project" value="UniProtKB-KW"/>
</dbReference>
<keyword evidence="8" id="KW-0460">Magnesium</keyword>
<dbReference type="InterPro" id="IPR050929">
    <property type="entry name" value="PFKA"/>
</dbReference>
<evidence type="ECO:0000256" key="8">
    <source>
        <dbReference type="ARBA" id="ARBA00022842"/>
    </source>
</evidence>
<dbReference type="Gene3D" id="3.40.50.450">
    <property type="match status" value="1"/>
</dbReference>
<evidence type="ECO:0000256" key="2">
    <source>
        <dbReference type="ARBA" id="ARBA00002659"/>
    </source>
</evidence>
<dbReference type="SUPFAM" id="SSF53784">
    <property type="entry name" value="Phosphofructokinase"/>
    <property type="match status" value="1"/>
</dbReference>
<evidence type="ECO:0000313" key="12">
    <source>
        <dbReference type="EMBL" id="CDW72481.1"/>
    </source>
</evidence>
<evidence type="ECO:0000256" key="4">
    <source>
        <dbReference type="ARBA" id="ARBA00022723"/>
    </source>
</evidence>
<evidence type="ECO:0000256" key="5">
    <source>
        <dbReference type="ARBA" id="ARBA00022741"/>
    </source>
</evidence>
<organism evidence="12 13">
    <name type="scientific">Stylonychia lemnae</name>
    <name type="common">Ciliate</name>
    <dbReference type="NCBI Taxonomy" id="5949"/>
    <lineage>
        <taxon>Eukaryota</taxon>
        <taxon>Sar</taxon>
        <taxon>Alveolata</taxon>
        <taxon>Ciliophora</taxon>
        <taxon>Intramacronucleata</taxon>
        <taxon>Spirotrichea</taxon>
        <taxon>Stichotrichia</taxon>
        <taxon>Sporadotrichida</taxon>
        <taxon>Oxytrichidae</taxon>
        <taxon>Stylonychinae</taxon>
        <taxon>Stylonychia</taxon>
    </lineage>
</organism>
<evidence type="ECO:0000256" key="3">
    <source>
        <dbReference type="ARBA" id="ARBA00022679"/>
    </source>
</evidence>
<keyword evidence="3" id="KW-0808">Transferase</keyword>
<dbReference type="Pfam" id="PF00365">
    <property type="entry name" value="PFK"/>
    <property type="match status" value="1"/>
</dbReference>
<evidence type="ECO:0000256" key="9">
    <source>
        <dbReference type="ARBA" id="ARBA00023152"/>
    </source>
</evidence>
<accession>A0A077ZVL9</accession>
<comment type="cofactor">
    <cofactor evidence="1">
        <name>Mg(2+)</name>
        <dbReference type="ChEBI" id="CHEBI:18420"/>
    </cofactor>
</comment>
<dbReference type="InterPro" id="IPR035966">
    <property type="entry name" value="PKF_sf"/>
</dbReference>
<dbReference type="EMBL" id="CCKQ01001374">
    <property type="protein sequence ID" value="CDW72481.1"/>
    <property type="molecule type" value="Genomic_DNA"/>
</dbReference>
<keyword evidence="4" id="KW-0479">Metal-binding</keyword>
<keyword evidence="9" id="KW-0324">Glycolysis</keyword>
<evidence type="ECO:0000256" key="10">
    <source>
        <dbReference type="ARBA" id="ARBA00048070"/>
    </source>
</evidence>
<dbReference type="PANTHER" id="PTHR45770">
    <property type="entry name" value="ATP-DEPENDENT 6-PHOSPHOFRUCTOKINASE 1"/>
    <property type="match status" value="1"/>
</dbReference>
<dbReference type="OMA" id="VIHEEIR"/>
<keyword evidence="6 12" id="KW-0418">Kinase</keyword>
<evidence type="ECO:0000259" key="11">
    <source>
        <dbReference type="Pfam" id="PF00365"/>
    </source>
</evidence>
<comment type="function">
    <text evidence="2">Catalyzes the phosphorylation of D-fructose 6-phosphate to fructose 1,6-bisphosphate by ATP, the first committing step of glycolysis.</text>
</comment>
<evidence type="ECO:0000256" key="1">
    <source>
        <dbReference type="ARBA" id="ARBA00001946"/>
    </source>
</evidence>
<dbReference type="InParanoid" id="A0A077ZVL9"/>
<evidence type="ECO:0000256" key="6">
    <source>
        <dbReference type="ARBA" id="ARBA00022777"/>
    </source>
</evidence>